<accession>A0A9W9ZQZ0</accession>
<keyword evidence="4" id="KW-1185">Reference proteome</keyword>
<evidence type="ECO:0000313" key="4">
    <source>
        <dbReference type="Proteomes" id="UP001163046"/>
    </source>
</evidence>
<dbReference type="GO" id="GO:0007034">
    <property type="term" value="P:vacuolar transport"/>
    <property type="evidence" value="ECO:0007669"/>
    <property type="project" value="InterPro"/>
</dbReference>
<feature type="region of interest" description="Disordered" evidence="2">
    <location>
        <begin position="177"/>
        <end position="197"/>
    </location>
</feature>
<dbReference type="AlphaFoldDB" id="A0A9W9ZQZ0"/>
<gene>
    <name evidence="3" type="primary">CHMP2B</name>
    <name evidence="3" type="ORF">OS493_013916</name>
</gene>
<dbReference type="OrthoDB" id="5594417at2759"/>
<name>A0A9W9ZQZ0_9CNID</name>
<evidence type="ECO:0000256" key="1">
    <source>
        <dbReference type="ARBA" id="ARBA00006190"/>
    </source>
</evidence>
<dbReference type="EMBL" id="MU825879">
    <property type="protein sequence ID" value="KAJ7385880.1"/>
    <property type="molecule type" value="Genomic_DNA"/>
</dbReference>
<comment type="caution">
    <text evidence="3">The sequence shown here is derived from an EMBL/GenBank/DDBJ whole genome shotgun (WGS) entry which is preliminary data.</text>
</comment>
<sequence length="210" mass="23252">MFGRKKDPKEQMRQQKRELSKTQRQLTRDQTALERQEKQLEAEIKKMAKLGNKQAATTLAKQLVNLRKQKAKNMTVSSRVTAIGHQTQAMHSTVKMAGAMSTASKTMGSVNAQMNPAQLQNTLQNFEMESTKMDMKEEMINETLDSILDESGDEEEQDAVVNQVLDEIGIEMSGKMADAPSAHAGKLPTGQRAKGSADADIEEMLAKLKA</sequence>
<dbReference type="PANTHER" id="PTHR10476">
    <property type="entry name" value="CHARGED MULTIVESICULAR BODY PROTEIN"/>
    <property type="match status" value="1"/>
</dbReference>
<dbReference type="InterPro" id="IPR005024">
    <property type="entry name" value="Snf7_fam"/>
</dbReference>
<evidence type="ECO:0000256" key="2">
    <source>
        <dbReference type="SAM" id="MobiDB-lite"/>
    </source>
</evidence>
<feature type="compositionally biased region" description="Basic and acidic residues" evidence="2">
    <location>
        <begin position="1"/>
        <end position="21"/>
    </location>
</feature>
<evidence type="ECO:0000313" key="3">
    <source>
        <dbReference type="EMBL" id="KAJ7385880.1"/>
    </source>
</evidence>
<feature type="region of interest" description="Disordered" evidence="2">
    <location>
        <begin position="1"/>
        <end position="34"/>
    </location>
</feature>
<dbReference type="Proteomes" id="UP001163046">
    <property type="component" value="Unassembled WGS sequence"/>
</dbReference>
<organism evidence="3 4">
    <name type="scientific">Desmophyllum pertusum</name>
    <dbReference type="NCBI Taxonomy" id="174260"/>
    <lineage>
        <taxon>Eukaryota</taxon>
        <taxon>Metazoa</taxon>
        <taxon>Cnidaria</taxon>
        <taxon>Anthozoa</taxon>
        <taxon>Hexacorallia</taxon>
        <taxon>Scleractinia</taxon>
        <taxon>Caryophylliina</taxon>
        <taxon>Caryophylliidae</taxon>
        <taxon>Desmophyllum</taxon>
    </lineage>
</organism>
<dbReference type="Gene3D" id="6.10.140.1230">
    <property type="match status" value="1"/>
</dbReference>
<reference evidence="3" key="1">
    <citation type="submission" date="2023-01" db="EMBL/GenBank/DDBJ databases">
        <title>Genome assembly of the deep-sea coral Lophelia pertusa.</title>
        <authorList>
            <person name="Herrera S."/>
            <person name="Cordes E."/>
        </authorList>
    </citation>
    <scope>NUCLEOTIDE SEQUENCE</scope>
    <source>
        <strain evidence="3">USNM1676648</strain>
        <tissue evidence="3">Polyp</tissue>
    </source>
</reference>
<proteinExistence type="inferred from homology"/>
<dbReference type="Pfam" id="PF03357">
    <property type="entry name" value="Snf7"/>
    <property type="match status" value="1"/>
</dbReference>
<protein>
    <submittedName>
        <fullName evidence="3">Charged multivesicular body protein 2b</fullName>
    </submittedName>
</protein>
<comment type="similarity">
    <text evidence="1">Belongs to the SNF7 family.</text>
</comment>